<dbReference type="Proteomes" id="UP001224775">
    <property type="component" value="Unassembled WGS sequence"/>
</dbReference>
<gene>
    <name evidence="2" type="ORF">QTG54_007031</name>
</gene>
<organism evidence="2 3">
    <name type="scientific">Skeletonema marinoi</name>
    <dbReference type="NCBI Taxonomy" id="267567"/>
    <lineage>
        <taxon>Eukaryota</taxon>
        <taxon>Sar</taxon>
        <taxon>Stramenopiles</taxon>
        <taxon>Ochrophyta</taxon>
        <taxon>Bacillariophyta</taxon>
        <taxon>Coscinodiscophyceae</taxon>
        <taxon>Thalassiosirophycidae</taxon>
        <taxon>Thalassiosirales</taxon>
        <taxon>Skeletonemataceae</taxon>
        <taxon>Skeletonema</taxon>
        <taxon>Skeletonema marinoi-dohrnii complex</taxon>
    </lineage>
</organism>
<feature type="region of interest" description="Disordered" evidence="1">
    <location>
        <begin position="98"/>
        <end position="145"/>
    </location>
</feature>
<feature type="non-terminal residue" evidence="2">
    <location>
        <position position="1"/>
    </location>
</feature>
<feature type="compositionally biased region" description="Low complexity" evidence="1">
    <location>
        <begin position="266"/>
        <end position="290"/>
    </location>
</feature>
<dbReference type="EMBL" id="JATAAI010000011">
    <property type="protein sequence ID" value="KAK1742466.1"/>
    <property type="molecule type" value="Genomic_DNA"/>
</dbReference>
<feature type="region of interest" description="Disordered" evidence="1">
    <location>
        <begin position="194"/>
        <end position="213"/>
    </location>
</feature>
<sequence length="346" mass="37108">PKAEKTPERFAFAIVRSNWQQRTYAPQTLQQNNIITTMAGPGQSRGKGKALESIAARSGRDPAAIIDSIQAAEKAQAKAEAAKQRAAKVEASKKAAAKAASKKSVGVGKGLNNNNNNKHDSTDDDEDDAATKDHNEVNYPSQIYSSLSPQEQYRFQCYRRSGFASKPIEKFVAKMLVDEANRRFVARRGTMVGLGGRSQVNSGSSANNGHSINGEDEAAAATVTDIDHHQIHSNNKKRKKPSKRQMLQEESKRRRVAMDQPPPYLLNSFNNGTGSSGSAGSSGLNSSSTARGGGGGVVVPPLDQLVVPNSASEIVAVVSTLAKCYAQRLVSARGGLRMLSKNRNNF</sequence>
<evidence type="ECO:0000313" key="3">
    <source>
        <dbReference type="Proteomes" id="UP001224775"/>
    </source>
</evidence>
<feature type="region of interest" description="Disordered" evidence="1">
    <location>
        <begin position="37"/>
        <end position="60"/>
    </location>
</feature>
<protein>
    <submittedName>
        <fullName evidence="2">Uncharacterized protein</fullName>
    </submittedName>
</protein>
<feature type="region of interest" description="Disordered" evidence="1">
    <location>
        <begin position="225"/>
        <end position="292"/>
    </location>
</feature>
<proteinExistence type="predicted"/>
<name>A0AAD9DCG1_9STRA</name>
<feature type="compositionally biased region" description="Low complexity" evidence="1">
    <location>
        <begin position="98"/>
        <end position="116"/>
    </location>
</feature>
<accession>A0AAD9DCG1</accession>
<comment type="caution">
    <text evidence="2">The sequence shown here is derived from an EMBL/GenBank/DDBJ whole genome shotgun (WGS) entry which is preliminary data.</text>
</comment>
<evidence type="ECO:0000256" key="1">
    <source>
        <dbReference type="SAM" id="MobiDB-lite"/>
    </source>
</evidence>
<feature type="compositionally biased region" description="Polar residues" evidence="1">
    <location>
        <begin position="198"/>
        <end position="211"/>
    </location>
</feature>
<reference evidence="2" key="1">
    <citation type="submission" date="2023-06" db="EMBL/GenBank/DDBJ databases">
        <title>Survivors Of The Sea: Transcriptome response of Skeletonema marinoi to long-term dormancy.</title>
        <authorList>
            <person name="Pinder M.I.M."/>
            <person name="Kourtchenko O."/>
            <person name="Robertson E.K."/>
            <person name="Larsson T."/>
            <person name="Maumus F."/>
            <person name="Osuna-Cruz C.M."/>
            <person name="Vancaester E."/>
            <person name="Stenow R."/>
            <person name="Vandepoele K."/>
            <person name="Ploug H."/>
            <person name="Bruchert V."/>
            <person name="Godhe A."/>
            <person name="Topel M."/>
        </authorList>
    </citation>
    <scope>NUCLEOTIDE SEQUENCE</scope>
    <source>
        <strain evidence="2">R05AC</strain>
    </source>
</reference>
<evidence type="ECO:0000313" key="2">
    <source>
        <dbReference type="EMBL" id="KAK1742466.1"/>
    </source>
</evidence>
<dbReference type="AlphaFoldDB" id="A0AAD9DCG1"/>
<feature type="compositionally biased region" description="Basic residues" evidence="1">
    <location>
        <begin position="234"/>
        <end position="243"/>
    </location>
</feature>
<keyword evidence="3" id="KW-1185">Reference proteome</keyword>